<name>A0A1W2ASV9_9FIRM</name>
<accession>A0A1W2ASV9</accession>
<feature type="region of interest" description="Disordered" evidence="1">
    <location>
        <begin position="102"/>
        <end position="144"/>
    </location>
</feature>
<dbReference type="STRING" id="112901.SAMN04488500_10677"/>
<sequence length="144" mass="15406">MAGVNRPYINCIYNLIGDCEHKDNRKKFLGLIKYKPKCKPDGCKLQVKHIDLERPPKVRSAFINHRQCSYASAGKSSASTPQSAQPDDTLLYMATGAAIASSISDDSYGGGSSGGGGSSRSWESDYNSSADYSSNSDCGSFSSD</sequence>
<evidence type="ECO:0000313" key="3">
    <source>
        <dbReference type="Proteomes" id="UP000192738"/>
    </source>
</evidence>
<dbReference type="RefSeq" id="WP_084575300.1">
    <property type="nucleotide sequence ID" value="NZ_CP155572.1"/>
</dbReference>
<keyword evidence="3" id="KW-1185">Reference proteome</keyword>
<protein>
    <submittedName>
        <fullName evidence="2">Uncharacterized protein</fullName>
    </submittedName>
</protein>
<proteinExistence type="predicted"/>
<feature type="compositionally biased region" description="Low complexity" evidence="1">
    <location>
        <begin position="124"/>
        <end position="144"/>
    </location>
</feature>
<dbReference type="EMBL" id="FWXI01000006">
    <property type="protein sequence ID" value="SMC63531.1"/>
    <property type="molecule type" value="Genomic_DNA"/>
</dbReference>
<gene>
    <name evidence="2" type="ORF">SAMN04488500_10677</name>
</gene>
<evidence type="ECO:0000256" key="1">
    <source>
        <dbReference type="SAM" id="MobiDB-lite"/>
    </source>
</evidence>
<evidence type="ECO:0000313" key="2">
    <source>
        <dbReference type="EMBL" id="SMC63531.1"/>
    </source>
</evidence>
<feature type="compositionally biased region" description="Gly residues" evidence="1">
    <location>
        <begin position="108"/>
        <end position="118"/>
    </location>
</feature>
<reference evidence="2 3" key="1">
    <citation type="submission" date="2017-04" db="EMBL/GenBank/DDBJ databases">
        <authorList>
            <person name="Afonso C.L."/>
            <person name="Miller P.J."/>
            <person name="Scott M.A."/>
            <person name="Spackman E."/>
            <person name="Goraichik I."/>
            <person name="Dimitrov K.M."/>
            <person name="Suarez D.L."/>
            <person name="Swayne D.E."/>
        </authorList>
    </citation>
    <scope>NUCLEOTIDE SEQUENCE [LARGE SCALE GENOMIC DNA]</scope>
    <source>
        <strain evidence="2 3">DSM 5090</strain>
    </source>
</reference>
<dbReference type="Proteomes" id="UP000192738">
    <property type="component" value="Unassembled WGS sequence"/>
</dbReference>
<dbReference type="AlphaFoldDB" id="A0A1W2ASV9"/>
<organism evidence="2 3">
    <name type="scientific">Sporomusa malonica</name>
    <dbReference type="NCBI Taxonomy" id="112901"/>
    <lineage>
        <taxon>Bacteria</taxon>
        <taxon>Bacillati</taxon>
        <taxon>Bacillota</taxon>
        <taxon>Negativicutes</taxon>
        <taxon>Selenomonadales</taxon>
        <taxon>Sporomusaceae</taxon>
        <taxon>Sporomusa</taxon>
    </lineage>
</organism>